<feature type="region of interest" description="Disordered" evidence="13">
    <location>
        <begin position="36"/>
        <end position="77"/>
    </location>
</feature>
<dbReference type="GO" id="GO:1990590">
    <property type="term" value="C:ATF1-ATF4 transcription factor complex"/>
    <property type="evidence" value="ECO:0007669"/>
    <property type="project" value="TreeGrafter"/>
</dbReference>
<feature type="coiled-coil region" evidence="12">
    <location>
        <begin position="365"/>
        <end position="413"/>
    </location>
</feature>
<feature type="region of interest" description="Disordered" evidence="13">
    <location>
        <begin position="126"/>
        <end position="168"/>
    </location>
</feature>
<dbReference type="InterPro" id="IPR046347">
    <property type="entry name" value="bZIP_sf"/>
</dbReference>
<dbReference type="SMART" id="SM00338">
    <property type="entry name" value="BRLZ"/>
    <property type="match status" value="1"/>
</dbReference>
<evidence type="ECO:0000256" key="13">
    <source>
        <dbReference type="SAM" id="MobiDB-lite"/>
    </source>
</evidence>
<keyword evidence="9" id="KW-0804">Transcription</keyword>
<dbReference type="InterPro" id="IPR004827">
    <property type="entry name" value="bZIP"/>
</dbReference>
<keyword evidence="12" id="KW-0175">Coiled coil</keyword>
<comment type="caution">
    <text evidence="15">The sequence shown here is derived from an EMBL/GenBank/DDBJ whole genome shotgun (WGS) entry which is preliminary data.</text>
</comment>
<feature type="compositionally biased region" description="Pro residues" evidence="13">
    <location>
        <begin position="216"/>
        <end position="228"/>
    </location>
</feature>
<dbReference type="Proteomes" id="UP001187343">
    <property type="component" value="Unassembled WGS sequence"/>
</dbReference>
<evidence type="ECO:0000256" key="6">
    <source>
        <dbReference type="ARBA" id="ARBA00023108"/>
    </source>
</evidence>
<evidence type="ECO:0000256" key="7">
    <source>
        <dbReference type="ARBA" id="ARBA00023125"/>
    </source>
</evidence>
<feature type="domain" description="BZIP" evidence="14">
    <location>
        <begin position="347"/>
        <end position="410"/>
    </location>
</feature>
<evidence type="ECO:0000313" key="15">
    <source>
        <dbReference type="EMBL" id="KAK2916039.1"/>
    </source>
</evidence>
<evidence type="ECO:0000313" key="16">
    <source>
        <dbReference type="Proteomes" id="UP001187343"/>
    </source>
</evidence>
<evidence type="ECO:0000256" key="4">
    <source>
        <dbReference type="ARBA" id="ARBA00022491"/>
    </source>
</evidence>
<name>A0AA88QNK7_9TELE</name>
<dbReference type="GO" id="GO:0048511">
    <property type="term" value="P:rhythmic process"/>
    <property type="evidence" value="ECO:0007669"/>
    <property type="project" value="UniProtKB-KW"/>
</dbReference>
<evidence type="ECO:0000256" key="5">
    <source>
        <dbReference type="ARBA" id="ARBA00023015"/>
    </source>
</evidence>
<sequence>MSLMSSRFGPDDMEVLLWDPSSPMADPLGSFLDKDEEVLPLRGTESPLSSFSSSPLSTLSPPCTPPSTQRGEKAGLNPLSLSWFPSNELCLDNGGADSGNDHSFSEMDWMTERIDLSEFDLESFISSYDSEDPPSSPEELIASLESQIDLESQPVASDSTPLPSPPVSVPEIDQLSDLSFTLNTPLIPSTPCEVSDSSAVVPEPQAELEIKSEPASPVPSPSILPPESPDTLELGCEVDIAEVQSPTPVEVRVPKIVLSLSPTRIVLVLAPKEEANMMATHPSEVVMDDSPSPTSPDPQTPASPQSRSSRVKPYTSPESKPTQNQQSESPALTGRVKTASGSKVVVEKKKLKKMEQNKTAATRYRQKKRAEQETLLSECAVLEERNQELVEKAESLTKEIQYLKELMDDVKRARESRSTKS</sequence>
<evidence type="ECO:0000256" key="11">
    <source>
        <dbReference type="ARBA" id="ARBA00032136"/>
    </source>
</evidence>
<dbReference type="PROSITE" id="PS00036">
    <property type="entry name" value="BZIP_BASIC"/>
    <property type="match status" value="1"/>
</dbReference>
<feature type="compositionally biased region" description="Polar residues" evidence="13">
    <location>
        <begin position="144"/>
        <end position="160"/>
    </location>
</feature>
<feature type="region of interest" description="Disordered" evidence="13">
    <location>
        <begin position="209"/>
        <end position="231"/>
    </location>
</feature>
<keyword evidence="5" id="KW-0805">Transcription regulation</keyword>
<keyword evidence="7" id="KW-0238">DNA-binding</keyword>
<comment type="subcellular location">
    <subcellularLocation>
        <location evidence="1">Nucleus</location>
    </subcellularLocation>
</comment>
<keyword evidence="8" id="KW-0010">Activator</keyword>
<dbReference type="AlphaFoldDB" id="A0AA88QNK7"/>
<proteinExistence type="inferred from homology"/>
<feature type="compositionally biased region" description="Polar residues" evidence="13">
    <location>
        <begin position="316"/>
        <end position="330"/>
    </location>
</feature>
<dbReference type="GO" id="GO:0000977">
    <property type="term" value="F:RNA polymerase II transcription regulatory region sequence-specific DNA binding"/>
    <property type="evidence" value="ECO:0007669"/>
    <property type="project" value="TreeGrafter"/>
</dbReference>
<dbReference type="SUPFAM" id="SSF57959">
    <property type="entry name" value="Leucine zipper domain"/>
    <property type="match status" value="1"/>
</dbReference>
<evidence type="ECO:0000256" key="2">
    <source>
        <dbReference type="ARBA" id="ARBA00007163"/>
    </source>
</evidence>
<keyword evidence="10" id="KW-0539">Nucleus</keyword>
<reference evidence="15" key="1">
    <citation type="submission" date="2023-08" db="EMBL/GenBank/DDBJ databases">
        <title>Chromosome-level Genome Assembly of mud carp (Cirrhinus molitorella).</title>
        <authorList>
            <person name="Liu H."/>
        </authorList>
    </citation>
    <scope>NUCLEOTIDE SEQUENCE</scope>
    <source>
        <strain evidence="15">Prfri</strain>
        <tissue evidence="15">Muscle</tissue>
    </source>
</reference>
<evidence type="ECO:0000256" key="1">
    <source>
        <dbReference type="ARBA" id="ARBA00004123"/>
    </source>
</evidence>
<dbReference type="GO" id="GO:1990589">
    <property type="term" value="C:ATF4-CREB1 transcription factor complex"/>
    <property type="evidence" value="ECO:0007669"/>
    <property type="project" value="TreeGrafter"/>
</dbReference>
<dbReference type="GO" id="GO:0042981">
    <property type="term" value="P:regulation of apoptotic process"/>
    <property type="evidence" value="ECO:0007669"/>
    <property type="project" value="UniProtKB-ARBA"/>
</dbReference>
<keyword evidence="4" id="KW-0678">Repressor</keyword>
<evidence type="ECO:0000256" key="9">
    <source>
        <dbReference type="ARBA" id="ARBA00023163"/>
    </source>
</evidence>
<dbReference type="PANTHER" id="PTHR13044">
    <property type="entry name" value="ACTIVATING TRANSCRIPTION FACTOR ATF 4/5"/>
    <property type="match status" value="1"/>
</dbReference>
<evidence type="ECO:0000256" key="8">
    <source>
        <dbReference type="ARBA" id="ARBA00023159"/>
    </source>
</evidence>
<evidence type="ECO:0000256" key="10">
    <source>
        <dbReference type="ARBA" id="ARBA00023242"/>
    </source>
</evidence>
<accession>A0AA88QNK7</accession>
<evidence type="ECO:0000256" key="12">
    <source>
        <dbReference type="SAM" id="Coils"/>
    </source>
</evidence>
<evidence type="ECO:0000256" key="3">
    <source>
        <dbReference type="ARBA" id="ARBA00018846"/>
    </source>
</evidence>
<dbReference type="Gene3D" id="1.20.5.170">
    <property type="match status" value="1"/>
</dbReference>
<keyword evidence="6" id="KW-0090">Biological rhythms</keyword>
<evidence type="ECO:0000259" key="14">
    <source>
        <dbReference type="PROSITE" id="PS50217"/>
    </source>
</evidence>
<dbReference type="Pfam" id="PF00170">
    <property type="entry name" value="bZIP_1"/>
    <property type="match status" value="1"/>
</dbReference>
<feature type="compositionally biased region" description="Low complexity" evidence="13">
    <location>
        <begin position="46"/>
        <end position="61"/>
    </location>
</feature>
<dbReference type="GO" id="GO:0001228">
    <property type="term" value="F:DNA-binding transcription activator activity, RNA polymerase II-specific"/>
    <property type="evidence" value="ECO:0007669"/>
    <property type="project" value="TreeGrafter"/>
</dbReference>
<comment type="similarity">
    <text evidence="2">Belongs to the bZIP family.</text>
</comment>
<organism evidence="15 16">
    <name type="scientific">Cirrhinus molitorella</name>
    <name type="common">mud carp</name>
    <dbReference type="NCBI Taxonomy" id="172907"/>
    <lineage>
        <taxon>Eukaryota</taxon>
        <taxon>Metazoa</taxon>
        <taxon>Chordata</taxon>
        <taxon>Craniata</taxon>
        <taxon>Vertebrata</taxon>
        <taxon>Euteleostomi</taxon>
        <taxon>Actinopterygii</taxon>
        <taxon>Neopterygii</taxon>
        <taxon>Teleostei</taxon>
        <taxon>Ostariophysi</taxon>
        <taxon>Cypriniformes</taxon>
        <taxon>Cyprinidae</taxon>
        <taxon>Labeoninae</taxon>
        <taxon>Labeonini</taxon>
        <taxon>Cirrhinus</taxon>
    </lineage>
</organism>
<protein>
    <recommendedName>
        <fullName evidence="3">Cyclic AMP-dependent transcription factor ATF-4</fullName>
    </recommendedName>
    <alternativeName>
        <fullName evidence="11">Activating transcription factor 4</fullName>
    </alternativeName>
</protein>
<feature type="region of interest" description="Disordered" evidence="13">
    <location>
        <begin position="278"/>
        <end position="345"/>
    </location>
</feature>
<dbReference type="PANTHER" id="PTHR13044:SF2">
    <property type="entry name" value="CYCLIC AMP-DEPENDENT TRANSCRIPTION FACTOR ATF-4"/>
    <property type="match status" value="1"/>
</dbReference>
<dbReference type="FunFam" id="1.20.5.170:FF:000021">
    <property type="entry name" value="Cyclic AMP-dependent transcription factor ATF-4"/>
    <property type="match status" value="1"/>
</dbReference>
<keyword evidence="16" id="KW-1185">Reference proteome</keyword>
<gene>
    <name evidence="15" type="ORF">Q8A67_000413</name>
</gene>
<dbReference type="EMBL" id="JAUYZG010000001">
    <property type="protein sequence ID" value="KAK2916039.1"/>
    <property type="molecule type" value="Genomic_DNA"/>
</dbReference>
<dbReference type="PROSITE" id="PS50217">
    <property type="entry name" value="BZIP"/>
    <property type="match status" value="1"/>
</dbReference>
<dbReference type="CDD" id="cd14692">
    <property type="entry name" value="bZIP_ATF4"/>
    <property type="match status" value="1"/>
</dbReference>